<accession>A0A1Y1ZWF1</accession>
<dbReference type="Pfam" id="PF06985">
    <property type="entry name" value="HET"/>
    <property type="match status" value="1"/>
</dbReference>
<dbReference type="InterPro" id="IPR052895">
    <property type="entry name" value="HetReg/Transcr_Mod"/>
</dbReference>
<evidence type="ECO:0000259" key="1">
    <source>
        <dbReference type="Pfam" id="PF06985"/>
    </source>
</evidence>
<protein>
    <submittedName>
        <fullName evidence="2">Heterokaryon incompatibility</fullName>
    </submittedName>
</protein>
<feature type="non-terminal residue" evidence="2">
    <location>
        <position position="1"/>
    </location>
</feature>
<evidence type="ECO:0000313" key="3">
    <source>
        <dbReference type="Proteomes" id="UP000193144"/>
    </source>
</evidence>
<organism evidence="2 3">
    <name type="scientific">Clohesyomyces aquaticus</name>
    <dbReference type="NCBI Taxonomy" id="1231657"/>
    <lineage>
        <taxon>Eukaryota</taxon>
        <taxon>Fungi</taxon>
        <taxon>Dikarya</taxon>
        <taxon>Ascomycota</taxon>
        <taxon>Pezizomycotina</taxon>
        <taxon>Dothideomycetes</taxon>
        <taxon>Pleosporomycetidae</taxon>
        <taxon>Pleosporales</taxon>
        <taxon>Lindgomycetaceae</taxon>
        <taxon>Clohesyomyces</taxon>
    </lineage>
</organism>
<feature type="domain" description="Heterokaryon incompatibility" evidence="1">
    <location>
        <begin position="8"/>
        <end position="89"/>
    </location>
</feature>
<proteinExistence type="predicted"/>
<dbReference type="STRING" id="1231657.A0A1Y1ZWF1"/>
<gene>
    <name evidence="2" type="ORF">BCR34DRAFT_450734</name>
</gene>
<comment type="caution">
    <text evidence="2">The sequence shown here is derived from an EMBL/GenBank/DDBJ whole genome shotgun (WGS) entry which is preliminary data.</text>
</comment>
<reference evidence="2 3" key="1">
    <citation type="submission" date="2016-07" db="EMBL/GenBank/DDBJ databases">
        <title>Pervasive Adenine N6-methylation of Active Genes in Fungi.</title>
        <authorList>
            <consortium name="DOE Joint Genome Institute"/>
            <person name="Mondo S.J."/>
            <person name="Dannebaum R.O."/>
            <person name="Kuo R.C."/>
            <person name="Labutti K."/>
            <person name="Haridas S."/>
            <person name="Kuo A."/>
            <person name="Salamov A."/>
            <person name="Ahrendt S.R."/>
            <person name="Lipzen A."/>
            <person name="Sullivan W."/>
            <person name="Andreopoulos W.B."/>
            <person name="Clum A."/>
            <person name="Lindquist E."/>
            <person name="Daum C."/>
            <person name="Ramamoorthy G.K."/>
            <person name="Gryganskyi A."/>
            <person name="Culley D."/>
            <person name="Magnuson J.K."/>
            <person name="James T.Y."/>
            <person name="O'Malley M.A."/>
            <person name="Stajich J.E."/>
            <person name="Spatafora J.W."/>
            <person name="Visel A."/>
            <person name="Grigoriev I.V."/>
        </authorList>
    </citation>
    <scope>NUCLEOTIDE SEQUENCE [LARGE SCALE GENOMIC DNA]</scope>
    <source>
        <strain evidence="2 3">CBS 115471</strain>
    </source>
</reference>
<dbReference type="Proteomes" id="UP000193144">
    <property type="component" value="Unassembled WGS sequence"/>
</dbReference>
<dbReference type="AlphaFoldDB" id="A0A1Y1ZWF1"/>
<keyword evidence="3" id="KW-1185">Reference proteome</keyword>
<evidence type="ECO:0000313" key="2">
    <source>
        <dbReference type="EMBL" id="ORY14571.1"/>
    </source>
</evidence>
<dbReference type="PANTHER" id="PTHR24148">
    <property type="entry name" value="ANKYRIN REPEAT DOMAIN-CONTAINING PROTEIN 39 HOMOLOG-RELATED"/>
    <property type="match status" value="1"/>
</dbReference>
<name>A0A1Y1ZWF1_9PLEO</name>
<feature type="non-terminal residue" evidence="2">
    <location>
        <position position="89"/>
    </location>
</feature>
<dbReference type="InterPro" id="IPR010730">
    <property type="entry name" value="HET"/>
</dbReference>
<dbReference type="PANTHER" id="PTHR24148:SF64">
    <property type="entry name" value="HETEROKARYON INCOMPATIBILITY DOMAIN-CONTAINING PROTEIN"/>
    <property type="match status" value="1"/>
</dbReference>
<sequence length="89" mass="10169">DTLPRHNYEAVSYKWGNSELPSHIICEGKKLSITRNCKAALEQFSSVKNRLLWVDSICINQNDVQERNEQVSLMAIIYSSADRTLAWLG</sequence>
<dbReference type="EMBL" id="MCFA01000032">
    <property type="protein sequence ID" value="ORY14571.1"/>
    <property type="molecule type" value="Genomic_DNA"/>
</dbReference>
<dbReference type="OrthoDB" id="194358at2759"/>